<dbReference type="InterPro" id="IPR050969">
    <property type="entry name" value="Dev_Signal_Modulators"/>
</dbReference>
<evidence type="ECO:0000256" key="7">
    <source>
        <dbReference type="ARBA" id="ARBA00022989"/>
    </source>
</evidence>
<dbReference type="KEGG" id="bvk:117233286"/>
<evidence type="ECO:0000256" key="10">
    <source>
        <dbReference type="ARBA" id="ARBA00023157"/>
    </source>
</evidence>
<dbReference type="PROSITE" id="PS50026">
    <property type="entry name" value="EGF_3"/>
    <property type="match status" value="2"/>
</dbReference>
<reference evidence="19" key="1">
    <citation type="submission" date="2025-08" db="UniProtKB">
        <authorList>
            <consortium name="RefSeq"/>
        </authorList>
    </citation>
    <scope>IDENTIFICATION</scope>
    <source>
        <tissue evidence="19">Muscle</tissue>
    </source>
</reference>
<keyword evidence="7 16" id="KW-1133">Transmembrane helix</keyword>
<dbReference type="PANTHER" id="PTHR14949:SF56">
    <property type="entry name" value="EGF-LIKE-DOMAIN, MULTIPLE 7"/>
    <property type="match status" value="1"/>
</dbReference>
<evidence type="ECO:0000256" key="12">
    <source>
        <dbReference type="ARBA" id="ARBA00023180"/>
    </source>
</evidence>
<evidence type="ECO:0000256" key="11">
    <source>
        <dbReference type="ARBA" id="ARBA00023170"/>
    </source>
</evidence>
<evidence type="ECO:0000313" key="18">
    <source>
        <dbReference type="Proteomes" id="UP000504631"/>
    </source>
</evidence>
<keyword evidence="18" id="KW-1185">Reference proteome</keyword>
<gene>
    <name evidence="19" type="primary">LOC117233286</name>
</gene>
<keyword evidence="5" id="KW-0732">Signal</keyword>
<dbReference type="GO" id="GO:0005576">
    <property type="term" value="C:extracellular region"/>
    <property type="evidence" value="ECO:0007669"/>
    <property type="project" value="TreeGrafter"/>
</dbReference>
<dbReference type="PROSITE" id="PS00022">
    <property type="entry name" value="EGF_1"/>
    <property type="match status" value="1"/>
</dbReference>
<dbReference type="GO" id="GO:0005102">
    <property type="term" value="F:signaling receptor binding"/>
    <property type="evidence" value="ECO:0007669"/>
    <property type="project" value="TreeGrafter"/>
</dbReference>
<evidence type="ECO:0000256" key="2">
    <source>
        <dbReference type="ARBA" id="ARBA00022536"/>
    </source>
</evidence>
<dbReference type="AlphaFoldDB" id="A0A6J3KBB4"/>
<proteinExistence type="predicted"/>
<dbReference type="InterPro" id="IPR001881">
    <property type="entry name" value="EGF-like_Ca-bd_dom"/>
</dbReference>
<evidence type="ECO:0000256" key="13">
    <source>
        <dbReference type="PROSITE-ProRule" id="PRU00076"/>
    </source>
</evidence>
<dbReference type="PROSITE" id="PS01187">
    <property type="entry name" value="EGF_CA"/>
    <property type="match status" value="1"/>
</dbReference>
<keyword evidence="6" id="KW-0677">Repeat</keyword>
<feature type="domain" description="EGF-like" evidence="17">
    <location>
        <begin position="356"/>
        <end position="395"/>
    </location>
</feature>
<evidence type="ECO:0000256" key="14">
    <source>
        <dbReference type="SAM" id="Coils"/>
    </source>
</evidence>
<evidence type="ECO:0000256" key="4">
    <source>
        <dbReference type="ARBA" id="ARBA00022692"/>
    </source>
</evidence>
<keyword evidence="10 13" id="KW-1015">Disulfide bond</keyword>
<comment type="subcellular location">
    <subcellularLocation>
        <location evidence="1">Membrane</location>
        <topology evidence="1">Single-pass type I membrane protein</topology>
    </subcellularLocation>
</comment>
<protein>
    <submittedName>
        <fullName evidence="19">Uncharacterized protein LOC117233286</fullName>
    </submittedName>
</protein>
<keyword evidence="12" id="KW-0325">Glycoprotein</keyword>
<evidence type="ECO:0000256" key="3">
    <source>
        <dbReference type="ARBA" id="ARBA00022583"/>
    </source>
</evidence>
<evidence type="ECO:0000256" key="15">
    <source>
        <dbReference type="SAM" id="MobiDB-lite"/>
    </source>
</evidence>
<keyword evidence="4 16" id="KW-0812">Transmembrane</keyword>
<dbReference type="InterPro" id="IPR000742">
    <property type="entry name" value="EGF"/>
</dbReference>
<feature type="compositionally biased region" description="Basic and acidic residues" evidence="15">
    <location>
        <begin position="1"/>
        <end position="23"/>
    </location>
</feature>
<accession>A0A6J3KBB4</accession>
<dbReference type="InterPro" id="IPR009030">
    <property type="entry name" value="Growth_fac_rcpt_cys_sf"/>
</dbReference>
<dbReference type="Pfam" id="PF14670">
    <property type="entry name" value="FXa_inhibition"/>
    <property type="match status" value="1"/>
</dbReference>
<feature type="disulfide bond" evidence="13">
    <location>
        <begin position="344"/>
        <end position="353"/>
    </location>
</feature>
<evidence type="ECO:0000256" key="1">
    <source>
        <dbReference type="ARBA" id="ARBA00004479"/>
    </source>
</evidence>
<dbReference type="GO" id="GO:0009986">
    <property type="term" value="C:cell surface"/>
    <property type="evidence" value="ECO:0007669"/>
    <property type="project" value="TreeGrafter"/>
</dbReference>
<dbReference type="SMART" id="SM00181">
    <property type="entry name" value="EGF"/>
    <property type="match status" value="2"/>
</dbReference>
<feature type="coiled-coil region" evidence="14">
    <location>
        <begin position="490"/>
        <end position="527"/>
    </location>
</feature>
<evidence type="ECO:0000256" key="8">
    <source>
        <dbReference type="ARBA" id="ARBA00023054"/>
    </source>
</evidence>
<keyword evidence="3" id="KW-0254">Endocytosis</keyword>
<dbReference type="FunFam" id="2.10.25.10:FF:000009">
    <property type="entry name" value="Low-density lipoprotein receptor isoform 1"/>
    <property type="match status" value="1"/>
</dbReference>
<dbReference type="InterPro" id="IPR018097">
    <property type="entry name" value="EGF_Ca-bd_CS"/>
</dbReference>
<comment type="caution">
    <text evidence="13">Lacks conserved residue(s) required for the propagation of feature annotation.</text>
</comment>
<organism evidence="18 19">
    <name type="scientific">Bombus vosnesenskii</name>
    <dbReference type="NCBI Taxonomy" id="207650"/>
    <lineage>
        <taxon>Eukaryota</taxon>
        <taxon>Metazoa</taxon>
        <taxon>Ecdysozoa</taxon>
        <taxon>Arthropoda</taxon>
        <taxon>Hexapoda</taxon>
        <taxon>Insecta</taxon>
        <taxon>Pterygota</taxon>
        <taxon>Neoptera</taxon>
        <taxon>Endopterygota</taxon>
        <taxon>Hymenoptera</taxon>
        <taxon>Apocrita</taxon>
        <taxon>Aculeata</taxon>
        <taxon>Apoidea</taxon>
        <taxon>Anthophila</taxon>
        <taxon>Apidae</taxon>
        <taxon>Bombus</taxon>
        <taxon>Pyrobombus</taxon>
    </lineage>
</organism>
<sequence>MGAREDEGRNVETKRKRERKKDGGVGTSDSSTWSLLRVSRSVVLSVAFERFRTGCPSSLFDVSSAAPSVKRKKIDQNHRECDPFVVTVTYTRHRQRNRRSKAGLAMASVPKILLTCAFFILPTAIASIEHTANDHRDFTNHRLTWPVWPYHEKFTRSRHEHDDRTFQQQGTVNNWIRNDLFERSSSTIAPLQTTASGVRHRVEQHVYEQRTSKPEKFSAVAVADYTGTRAIAYAGYHNNHRHQPREVVTQGYQHHTTTPATYTRHHPGRRVCSRSVPNSVNHHHRNGQIRYINVINVKTDSSSVFLCCPGWTQATRLSFGCNKPTCPSPCLNGGVCTSPGRCTCPKGFTGNQCQTDIDECVTEKPCDQLCRNLPGTYECHCRPGFQLQKDGQSCRKNITEDTAFEARDLENDFHETTTTKRPAISSHDTENEVTDDDLDQDYEIILKRLTKLEKQFAKGKKRDTETTDMTVKVASVVETINEMKRSIENVQLMQQEIYQMRSKLREYELERRKMQHLTSRVVELENRLRLRCRSAIPMNSGSMKF</sequence>
<dbReference type="SMART" id="SM00179">
    <property type="entry name" value="EGF_CA"/>
    <property type="match status" value="1"/>
</dbReference>
<evidence type="ECO:0000256" key="5">
    <source>
        <dbReference type="ARBA" id="ARBA00022729"/>
    </source>
</evidence>
<feature type="region of interest" description="Disordered" evidence="15">
    <location>
        <begin position="1"/>
        <end position="31"/>
    </location>
</feature>
<dbReference type="CTD" id="38540"/>
<keyword evidence="11" id="KW-0675">Receptor</keyword>
<dbReference type="InterPro" id="IPR000152">
    <property type="entry name" value="EGF-type_Asp/Asn_hydroxyl_site"/>
</dbReference>
<evidence type="ECO:0000256" key="16">
    <source>
        <dbReference type="SAM" id="Phobius"/>
    </source>
</evidence>
<evidence type="ECO:0000256" key="6">
    <source>
        <dbReference type="ARBA" id="ARBA00022737"/>
    </source>
</evidence>
<keyword evidence="2 13" id="KW-0245">EGF-like domain</keyword>
<dbReference type="PROSITE" id="PS00010">
    <property type="entry name" value="ASX_HYDROXYL"/>
    <property type="match status" value="1"/>
</dbReference>
<feature type="region of interest" description="Disordered" evidence="15">
    <location>
        <begin position="411"/>
        <end position="435"/>
    </location>
</feature>
<dbReference type="GO" id="GO:0006897">
    <property type="term" value="P:endocytosis"/>
    <property type="evidence" value="ECO:0007669"/>
    <property type="project" value="UniProtKB-KW"/>
</dbReference>
<evidence type="ECO:0000313" key="19">
    <source>
        <dbReference type="RefSeq" id="XP_033349334.1"/>
    </source>
</evidence>
<dbReference type="Proteomes" id="UP000504631">
    <property type="component" value="Unplaced"/>
</dbReference>
<dbReference type="GO" id="GO:0005509">
    <property type="term" value="F:calcium ion binding"/>
    <property type="evidence" value="ECO:0007669"/>
    <property type="project" value="InterPro"/>
</dbReference>
<feature type="domain" description="EGF-like" evidence="17">
    <location>
        <begin position="322"/>
        <end position="354"/>
    </location>
</feature>
<keyword evidence="8 14" id="KW-0175">Coiled coil</keyword>
<evidence type="ECO:0000256" key="9">
    <source>
        <dbReference type="ARBA" id="ARBA00023136"/>
    </source>
</evidence>
<dbReference type="CDD" id="cd00054">
    <property type="entry name" value="EGF_CA"/>
    <property type="match status" value="2"/>
</dbReference>
<feature type="disulfide bond" evidence="13">
    <location>
        <begin position="326"/>
        <end position="336"/>
    </location>
</feature>
<dbReference type="GO" id="GO:0016020">
    <property type="term" value="C:membrane"/>
    <property type="evidence" value="ECO:0007669"/>
    <property type="project" value="UniProtKB-SubCell"/>
</dbReference>
<dbReference type="PANTHER" id="PTHR14949">
    <property type="entry name" value="EGF-LIKE-DOMAIN, MULTIPLE 7, 8"/>
    <property type="match status" value="1"/>
</dbReference>
<keyword evidence="9 16" id="KW-0472">Membrane</keyword>
<feature type="disulfide bond" evidence="13">
    <location>
        <begin position="360"/>
        <end position="370"/>
    </location>
</feature>
<dbReference type="PROSITE" id="PS01186">
    <property type="entry name" value="EGF_2"/>
    <property type="match status" value="2"/>
</dbReference>
<name>A0A6J3KBB4_9HYME</name>
<feature type="transmembrane region" description="Helical" evidence="16">
    <location>
        <begin position="102"/>
        <end position="121"/>
    </location>
</feature>
<dbReference type="Gene3D" id="2.10.25.10">
    <property type="entry name" value="Laminin"/>
    <property type="match status" value="2"/>
</dbReference>
<evidence type="ECO:0000259" key="17">
    <source>
        <dbReference type="PROSITE" id="PS50026"/>
    </source>
</evidence>
<dbReference type="SUPFAM" id="SSF57184">
    <property type="entry name" value="Growth factor receptor domain"/>
    <property type="match status" value="1"/>
</dbReference>
<dbReference type="GeneID" id="117233286"/>
<dbReference type="RefSeq" id="XP_033349334.1">
    <property type="nucleotide sequence ID" value="XM_033493443.1"/>
</dbReference>